<evidence type="ECO:0000259" key="1">
    <source>
        <dbReference type="SMART" id="SM00835"/>
    </source>
</evidence>
<dbReference type="Gene3D" id="2.60.120.10">
    <property type="entry name" value="Jelly Rolls"/>
    <property type="match status" value="1"/>
</dbReference>
<sequence>MNDTVLQAADVTLAADSNQVLTYKRDPYNYITQLFGEQLPAIRNGLFNVHMTRGIIIQPHWHTNVTETVFVISGEVITAVFNPFARKLMVYHLRPGQISIFPKGWFHWIIAESNQAHILTIFDHPTPDIVFGSDFLRAVPKEVMQRAYCVNAEDYAKAVAPITESLILGPPPGCMQRSYDPTGMHHDARPYY</sequence>
<comment type="caution">
    <text evidence="2">The sequence shown here is derived from an EMBL/GenBank/DDBJ whole genome shotgun (WGS) entry which is preliminary data.</text>
</comment>
<dbReference type="InterPro" id="IPR006045">
    <property type="entry name" value="Cupin_1"/>
</dbReference>
<evidence type="ECO:0000313" key="2">
    <source>
        <dbReference type="EMBL" id="RJG19282.1"/>
    </source>
</evidence>
<dbReference type="CDD" id="cd20306">
    <property type="entry name" value="cupin_OxDC-like"/>
    <property type="match status" value="1"/>
</dbReference>
<dbReference type="OrthoDB" id="2739624at2"/>
<protein>
    <submittedName>
        <fullName evidence="2">Cupin domain-containing protein</fullName>
    </submittedName>
</protein>
<reference evidence="2 3" key="1">
    <citation type="submission" date="2018-09" db="EMBL/GenBank/DDBJ databases">
        <title>Paenibacillus SK2017-BO5.</title>
        <authorList>
            <person name="Piskunova J.V."/>
            <person name="Dubiley S.A."/>
            <person name="Severinov K.V."/>
        </authorList>
    </citation>
    <scope>NUCLEOTIDE SEQUENCE [LARGE SCALE GENOMIC DNA]</scope>
    <source>
        <strain evidence="2 3">BO5</strain>
    </source>
</reference>
<proteinExistence type="predicted"/>
<dbReference type="SMART" id="SM00835">
    <property type="entry name" value="Cupin_1"/>
    <property type="match status" value="1"/>
</dbReference>
<accession>A0A3A3GFK4</accession>
<dbReference type="Proteomes" id="UP000266177">
    <property type="component" value="Unassembled WGS sequence"/>
</dbReference>
<dbReference type="EMBL" id="QYZD01000038">
    <property type="protein sequence ID" value="RJG19282.1"/>
    <property type="molecule type" value="Genomic_DNA"/>
</dbReference>
<gene>
    <name evidence="2" type="ORF">DQX05_25900</name>
</gene>
<evidence type="ECO:0000313" key="3">
    <source>
        <dbReference type="Proteomes" id="UP000266177"/>
    </source>
</evidence>
<feature type="domain" description="Cupin type-1" evidence="1">
    <location>
        <begin position="19"/>
        <end position="156"/>
    </location>
</feature>
<name>A0A3A3GFK4_PANTH</name>
<dbReference type="SUPFAM" id="SSF51182">
    <property type="entry name" value="RmlC-like cupins"/>
    <property type="match status" value="1"/>
</dbReference>
<dbReference type="Pfam" id="PF00190">
    <property type="entry name" value="Cupin_1"/>
    <property type="match status" value="1"/>
</dbReference>
<dbReference type="AlphaFoldDB" id="A0A3A3GFK4"/>
<dbReference type="InterPro" id="IPR014710">
    <property type="entry name" value="RmlC-like_jellyroll"/>
</dbReference>
<organism evidence="2 3">
    <name type="scientific">Paenibacillus thiaminolyticus</name>
    <name type="common">Bacillus thiaminolyticus</name>
    <dbReference type="NCBI Taxonomy" id="49283"/>
    <lineage>
        <taxon>Bacteria</taxon>
        <taxon>Bacillati</taxon>
        <taxon>Bacillota</taxon>
        <taxon>Bacilli</taxon>
        <taxon>Bacillales</taxon>
        <taxon>Paenibacillaceae</taxon>
        <taxon>Paenibacillus</taxon>
    </lineage>
</organism>
<dbReference type="InterPro" id="IPR011051">
    <property type="entry name" value="RmlC_Cupin_sf"/>
</dbReference>